<dbReference type="InterPro" id="IPR036291">
    <property type="entry name" value="NAD(P)-bd_dom_sf"/>
</dbReference>
<evidence type="ECO:0000313" key="3">
    <source>
        <dbReference type="EMBL" id="MFC6767702.1"/>
    </source>
</evidence>
<dbReference type="InterPro" id="IPR002347">
    <property type="entry name" value="SDR_fam"/>
</dbReference>
<name>A0ABD5SRN7_9EURY</name>
<dbReference type="GO" id="GO:0032787">
    <property type="term" value="P:monocarboxylic acid metabolic process"/>
    <property type="evidence" value="ECO:0007669"/>
    <property type="project" value="UniProtKB-ARBA"/>
</dbReference>
<gene>
    <name evidence="3" type="ORF">ACFQE6_22735</name>
</gene>
<sequence length="101" mass="10889">MLYGAFTCTKAFYDDLETVNDGRVITISSVIGIQGNVGQANYAAAKSGLFGFTRSLALELRGRGDGELHRTGFTRTEISRQSPTRSKRYCATTSPSSDSSP</sequence>
<dbReference type="RefSeq" id="WP_273740568.1">
    <property type="nucleotide sequence ID" value="NZ_JAQIVI010000413.1"/>
</dbReference>
<evidence type="ECO:0000313" key="4">
    <source>
        <dbReference type="Proteomes" id="UP001596383"/>
    </source>
</evidence>
<feature type="compositionally biased region" description="Polar residues" evidence="2">
    <location>
        <begin position="91"/>
        <end position="101"/>
    </location>
</feature>
<dbReference type="InterPro" id="IPR020904">
    <property type="entry name" value="Sc_DH/Rdtase_CS"/>
</dbReference>
<dbReference type="InterPro" id="IPR050259">
    <property type="entry name" value="SDR"/>
</dbReference>
<keyword evidence="4" id="KW-1185">Reference proteome</keyword>
<comment type="caution">
    <text evidence="3">The sequence shown here is derived from an EMBL/GenBank/DDBJ whole genome shotgun (WGS) entry which is preliminary data.</text>
</comment>
<proteinExistence type="inferred from homology"/>
<organism evidence="3 4">
    <name type="scientific">Natrinema soli</name>
    <dbReference type="NCBI Taxonomy" id="1930624"/>
    <lineage>
        <taxon>Archaea</taxon>
        <taxon>Methanobacteriati</taxon>
        <taxon>Methanobacteriota</taxon>
        <taxon>Stenosarchaea group</taxon>
        <taxon>Halobacteria</taxon>
        <taxon>Halobacteriales</taxon>
        <taxon>Natrialbaceae</taxon>
        <taxon>Natrinema</taxon>
    </lineage>
</organism>
<dbReference type="SUPFAM" id="SSF51735">
    <property type="entry name" value="NAD(P)-binding Rossmann-fold domains"/>
    <property type="match status" value="1"/>
</dbReference>
<dbReference type="Gene3D" id="3.40.50.720">
    <property type="entry name" value="NAD(P)-binding Rossmann-like Domain"/>
    <property type="match status" value="1"/>
</dbReference>
<evidence type="ECO:0000256" key="1">
    <source>
        <dbReference type="ARBA" id="ARBA00006484"/>
    </source>
</evidence>
<accession>A0ABD5SRN7</accession>
<dbReference type="EMBL" id="JBHSWV010000413">
    <property type="protein sequence ID" value="MFC6767702.1"/>
    <property type="molecule type" value="Genomic_DNA"/>
</dbReference>
<feature type="compositionally biased region" description="Polar residues" evidence="2">
    <location>
        <begin position="73"/>
        <end position="84"/>
    </location>
</feature>
<dbReference type="Proteomes" id="UP001596383">
    <property type="component" value="Unassembled WGS sequence"/>
</dbReference>
<dbReference type="PANTHER" id="PTHR42879:SF2">
    <property type="entry name" value="3-OXOACYL-[ACYL-CARRIER-PROTEIN] REDUCTASE FABG"/>
    <property type="match status" value="1"/>
</dbReference>
<dbReference type="PROSITE" id="PS00061">
    <property type="entry name" value="ADH_SHORT"/>
    <property type="match status" value="1"/>
</dbReference>
<dbReference type="PRINTS" id="PR00081">
    <property type="entry name" value="GDHRDH"/>
</dbReference>
<dbReference type="PRINTS" id="PR00080">
    <property type="entry name" value="SDRFAMILY"/>
</dbReference>
<evidence type="ECO:0000256" key="2">
    <source>
        <dbReference type="SAM" id="MobiDB-lite"/>
    </source>
</evidence>
<dbReference type="AlphaFoldDB" id="A0ABD5SRN7"/>
<protein>
    <submittedName>
        <fullName evidence="3">SDR family NAD(P)-dependent oxidoreductase</fullName>
    </submittedName>
</protein>
<reference evidence="3 4" key="1">
    <citation type="journal article" date="2019" name="Int. J. Syst. Evol. Microbiol.">
        <title>The Global Catalogue of Microorganisms (GCM) 10K type strain sequencing project: providing services to taxonomists for standard genome sequencing and annotation.</title>
        <authorList>
            <consortium name="The Broad Institute Genomics Platform"/>
            <consortium name="The Broad Institute Genome Sequencing Center for Infectious Disease"/>
            <person name="Wu L."/>
            <person name="Ma J."/>
        </authorList>
    </citation>
    <scope>NUCLEOTIDE SEQUENCE [LARGE SCALE GENOMIC DNA]</scope>
    <source>
        <strain evidence="3 4">LMG 29247</strain>
    </source>
</reference>
<dbReference type="Pfam" id="PF00106">
    <property type="entry name" value="adh_short"/>
    <property type="match status" value="1"/>
</dbReference>
<dbReference type="PANTHER" id="PTHR42879">
    <property type="entry name" value="3-OXOACYL-(ACYL-CARRIER-PROTEIN) REDUCTASE"/>
    <property type="match status" value="1"/>
</dbReference>
<comment type="similarity">
    <text evidence="1">Belongs to the short-chain dehydrogenases/reductases (SDR) family.</text>
</comment>
<feature type="region of interest" description="Disordered" evidence="2">
    <location>
        <begin position="69"/>
        <end position="101"/>
    </location>
</feature>